<dbReference type="Proteomes" id="UP000662821">
    <property type="component" value="Chromosome"/>
</dbReference>
<dbReference type="CDD" id="cd21173">
    <property type="entry name" value="NucC-like"/>
    <property type="match status" value="1"/>
</dbReference>
<dbReference type="RefSeq" id="WP_151096086.1">
    <property type="nucleotide sequence ID" value="NZ_CP071520.1"/>
</dbReference>
<name>A0AAJ4MPA6_9BURK</name>
<reference evidence="2 3" key="1">
    <citation type="submission" date="2021-03" db="EMBL/GenBank/DDBJ databases">
        <title>Draft genome sequence of Janthinobacterium sp. strain PLB02 isolated from infected primmorphs (Lubomirskia baicalensis).</title>
        <authorList>
            <person name="Chernogor L.I."/>
            <person name="Belikov S.I."/>
            <person name="Petrushin I.S."/>
        </authorList>
    </citation>
    <scope>NUCLEOTIDE SEQUENCE [LARGE SCALE GENOMIC DNA]</scope>
    <source>
        <strain evidence="2 3">PLB02</strain>
    </source>
</reference>
<organism evidence="2 3">
    <name type="scientific">Janthinobacterium lividum</name>
    <dbReference type="NCBI Taxonomy" id="29581"/>
    <lineage>
        <taxon>Bacteria</taxon>
        <taxon>Pseudomonadati</taxon>
        <taxon>Pseudomonadota</taxon>
        <taxon>Betaproteobacteria</taxon>
        <taxon>Burkholderiales</taxon>
        <taxon>Oxalobacteraceae</taxon>
        <taxon>Janthinobacterium</taxon>
    </lineage>
</organism>
<gene>
    <name evidence="2" type="ORF">J3P46_17935</name>
</gene>
<accession>A0AAJ4MPA6</accession>
<dbReference type="Pfam" id="PF20247">
    <property type="entry name" value="DUF6602"/>
    <property type="match status" value="1"/>
</dbReference>
<feature type="domain" description="DUF6602" evidence="1">
    <location>
        <begin position="196"/>
        <end position="292"/>
    </location>
</feature>
<protein>
    <recommendedName>
        <fullName evidence="1">DUF6602 domain-containing protein</fullName>
    </recommendedName>
</protein>
<dbReference type="InterPro" id="IPR046537">
    <property type="entry name" value="DUF6602"/>
</dbReference>
<proteinExistence type="predicted"/>
<dbReference type="AlphaFoldDB" id="A0AAJ4MPA6"/>
<evidence type="ECO:0000259" key="1">
    <source>
        <dbReference type="Pfam" id="PF20247"/>
    </source>
</evidence>
<evidence type="ECO:0000313" key="3">
    <source>
        <dbReference type="Proteomes" id="UP000662821"/>
    </source>
</evidence>
<sequence length="476" mass="54393">MAVPTDPTEQKRHLLVPPYSANDFVNGEFVYLPDTSIEESRFGTIVERNGKWFVVFPPTELAKPCDEFPLDAYPERLGRAILIQFDKTRVSPGAAVVDSASWLDIKEAILSALRAAPLYRLRIDEIREKLDDNKQIDHDLVEDVLRMCASTGVTTVTKDKGGTWYNQSELLNKYTERRRYLATFSEELLVKSRRIDHLIQHTGTVGSYREGLLRSLLRQVVPQQYEVSTGFLENCPRQLDIIIWDAHRYGALFRDGDIVVVPSAAVRAVIEVKTTLGTQPLDEALEILDEVMRIAPPRVPIFKGIFAFESEYEKSKTIAQRVKNFQNSQMPNGLFTREHQYLFQGVQAICVPKRHLVRNVCKRAIDTAIAYPQPAMEWYETIEAEDMTTAAFIYDILMFLDIEPTAKRTQLELFWPLLHDLSAAESVQLFADTWQPRHVHNDLIWTGTPIGSDRFVDKFHGYRSGQISAEELVTDS</sequence>
<evidence type="ECO:0000313" key="2">
    <source>
        <dbReference type="EMBL" id="QSX94600.1"/>
    </source>
</evidence>
<dbReference type="EMBL" id="CP071520">
    <property type="protein sequence ID" value="QSX94600.1"/>
    <property type="molecule type" value="Genomic_DNA"/>
</dbReference>